<sequence length="51" mass="5554">MFLIGGLFLALTLLGLPLWALLSLGRYLARAMSRPRPERASRPTASAAVRT</sequence>
<name>A0A401Z001_9ACTN</name>
<proteinExistence type="predicted"/>
<reference evidence="2 3" key="1">
    <citation type="submission" date="2018-12" db="EMBL/GenBank/DDBJ databases">
        <title>Draft genome sequence of Embleya hyalina NBRC 13850T.</title>
        <authorList>
            <person name="Komaki H."/>
            <person name="Hosoyama A."/>
            <person name="Kimura A."/>
            <person name="Ichikawa N."/>
            <person name="Tamura T."/>
        </authorList>
    </citation>
    <scope>NUCLEOTIDE SEQUENCE [LARGE SCALE GENOMIC DNA]</scope>
    <source>
        <strain evidence="2 3">NBRC 13850</strain>
    </source>
</reference>
<dbReference type="EMBL" id="BIFH01000037">
    <property type="protein sequence ID" value="GCE00187.1"/>
    <property type="molecule type" value="Genomic_DNA"/>
</dbReference>
<evidence type="ECO:0000256" key="1">
    <source>
        <dbReference type="SAM" id="MobiDB-lite"/>
    </source>
</evidence>
<feature type="region of interest" description="Disordered" evidence="1">
    <location>
        <begin position="32"/>
        <end position="51"/>
    </location>
</feature>
<gene>
    <name evidence="2" type="ORF">EHYA_07912</name>
</gene>
<protein>
    <submittedName>
        <fullName evidence="2">Uncharacterized protein</fullName>
    </submittedName>
</protein>
<accession>A0A401Z001</accession>
<dbReference type="AlphaFoldDB" id="A0A401Z001"/>
<organism evidence="2 3">
    <name type="scientific">Embleya hyalina</name>
    <dbReference type="NCBI Taxonomy" id="516124"/>
    <lineage>
        <taxon>Bacteria</taxon>
        <taxon>Bacillati</taxon>
        <taxon>Actinomycetota</taxon>
        <taxon>Actinomycetes</taxon>
        <taxon>Kitasatosporales</taxon>
        <taxon>Streptomycetaceae</taxon>
        <taxon>Embleya</taxon>
    </lineage>
</organism>
<evidence type="ECO:0000313" key="2">
    <source>
        <dbReference type="EMBL" id="GCE00187.1"/>
    </source>
</evidence>
<keyword evidence="3" id="KW-1185">Reference proteome</keyword>
<evidence type="ECO:0000313" key="3">
    <source>
        <dbReference type="Proteomes" id="UP000286931"/>
    </source>
</evidence>
<dbReference type="RefSeq" id="WP_160161722.1">
    <property type="nucleotide sequence ID" value="NZ_BIFH01000037.1"/>
</dbReference>
<dbReference type="Proteomes" id="UP000286931">
    <property type="component" value="Unassembled WGS sequence"/>
</dbReference>
<comment type="caution">
    <text evidence="2">The sequence shown here is derived from an EMBL/GenBank/DDBJ whole genome shotgun (WGS) entry which is preliminary data.</text>
</comment>